<keyword evidence="1 3" id="KW-0808">Transferase</keyword>
<accession>A0A0G4P5Q8</accession>
<dbReference type="PANTHER" id="PTHR31642">
    <property type="entry name" value="TRICHOTHECENE 3-O-ACETYLTRANSFERASE"/>
    <property type="match status" value="1"/>
</dbReference>
<dbReference type="Proteomes" id="UP000053732">
    <property type="component" value="Unassembled WGS sequence"/>
</dbReference>
<name>A0A0G4P5Q8_PENC3</name>
<organism evidence="3 4">
    <name type="scientific">Penicillium camemberti (strain FM 013)</name>
    <dbReference type="NCBI Taxonomy" id="1429867"/>
    <lineage>
        <taxon>Eukaryota</taxon>
        <taxon>Fungi</taxon>
        <taxon>Dikarya</taxon>
        <taxon>Ascomycota</taxon>
        <taxon>Pezizomycotina</taxon>
        <taxon>Eurotiomycetes</taxon>
        <taxon>Eurotiomycetidae</taxon>
        <taxon>Eurotiales</taxon>
        <taxon>Aspergillaceae</taxon>
        <taxon>Penicillium</taxon>
    </lineage>
</organism>
<evidence type="ECO:0000313" key="3">
    <source>
        <dbReference type="EMBL" id="CRL21632.1"/>
    </source>
</evidence>
<dbReference type="EMBL" id="HG793139">
    <property type="protein sequence ID" value="CRL21632.1"/>
    <property type="molecule type" value="Genomic_DNA"/>
</dbReference>
<gene>
    <name evidence="3" type="ORF">PCAMFM013_S006g000172</name>
</gene>
<sequence>MVLDQVRVSTRHTLNCANEATLAAVESPFSLGPMDHTVSSMLTIEAILVYRKPKTLPDDNFLLVGRLKVAASHLLDYYPHLTGRLQQNPVTQAPEIGSLGTGAELWEAQCTRRLTSIAISALSTRILVFNLPDSGNGLLPIFHSTVGSVSHNPIFAIQHTRFGCGGVALGIRVHHQVCDATGFMQLVRDLAEIYKQLRDSSPPTLVSPPEIFSHFRGTQTPSASQKEKALAFDPPNVYLHKTPILMPDVPEPPSVYTCPLRFQGQDLISLKTAATDPNAKGQISFTRFELVSAYLYQRIYQARIQVLRDKGLIPNPDALQSLREFGTTMDLRDSTRLKLPARYFPNAVYCPSTSASHELLEKGALWQVAQVVHDAIHSVDMDSVKQQFEWIAAQPNKSRIGLKKVLPHGCLVATQWTKGKTYVGVDFDATADGKRIPPSLVSPAFSEGYRVDGLAMILSTEEEVPYRRNRRSLARANIPYALDVNLTLDRSVWNVLNNDPDFLALHS</sequence>
<dbReference type="InterPro" id="IPR023213">
    <property type="entry name" value="CAT-like_dom_sf"/>
</dbReference>
<protein>
    <submittedName>
        <fullName evidence="3">Transferase</fullName>
    </submittedName>
</protein>
<dbReference type="InterPro" id="IPR050317">
    <property type="entry name" value="Plant_Fungal_Acyltransferase"/>
</dbReference>
<evidence type="ECO:0000256" key="2">
    <source>
        <dbReference type="ARBA" id="ARBA00023315"/>
    </source>
</evidence>
<keyword evidence="4" id="KW-1185">Reference proteome</keyword>
<dbReference type="SUPFAM" id="SSF52777">
    <property type="entry name" value="CoA-dependent acyltransferases"/>
    <property type="match status" value="1"/>
</dbReference>
<dbReference type="Pfam" id="PF02458">
    <property type="entry name" value="Transferase"/>
    <property type="match status" value="1"/>
</dbReference>
<dbReference type="GO" id="GO:0016747">
    <property type="term" value="F:acyltransferase activity, transferring groups other than amino-acyl groups"/>
    <property type="evidence" value="ECO:0007669"/>
    <property type="project" value="TreeGrafter"/>
</dbReference>
<dbReference type="AlphaFoldDB" id="A0A0G4P5Q8"/>
<reference evidence="3 4" key="1">
    <citation type="journal article" date="2014" name="Nat. Commun.">
        <title>Multiple recent horizontal transfers of a large genomic region in cheese making fungi.</title>
        <authorList>
            <person name="Cheeseman K."/>
            <person name="Ropars J."/>
            <person name="Renault P."/>
            <person name="Dupont J."/>
            <person name="Gouzy J."/>
            <person name="Branca A."/>
            <person name="Abraham A.L."/>
            <person name="Ceppi M."/>
            <person name="Conseiller E."/>
            <person name="Debuchy R."/>
            <person name="Malagnac F."/>
            <person name="Goarin A."/>
            <person name="Silar P."/>
            <person name="Lacoste S."/>
            <person name="Sallet E."/>
            <person name="Bensimon A."/>
            <person name="Giraud T."/>
            <person name="Brygoo Y."/>
        </authorList>
    </citation>
    <scope>NUCLEOTIDE SEQUENCE [LARGE SCALE GENOMIC DNA]</scope>
    <source>
        <strain evidence="4">FM 013</strain>
    </source>
</reference>
<dbReference type="STRING" id="1429867.A0A0G4P5Q8"/>
<dbReference type="PANTHER" id="PTHR31642:SF11">
    <property type="entry name" value="SHIKIMATE O-HYDROXYCINNAMOYLTRANSFERASE"/>
    <property type="match status" value="1"/>
</dbReference>
<proteinExistence type="predicted"/>
<evidence type="ECO:0000256" key="1">
    <source>
        <dbReference type="ARBA" id="ARBA00022679"/>
    </source>
</evidence>
<dbReference type="Gene3D" id="3.30.559.10">
    <property type="entry name" value="Chloramphenicol acetyltransferase-like domain"/>
    <property type="match status" value="2"/>
</dbReference>
<evidence type="ECO:0000313" key="4">
    <source>
        <dbReference type="Proteomes" id="UP000053732"/>
    </source>
</evidence>
<keyword evidence="2" id="KW-0012">Acyltransferase</keyword>